<dbReference type="CDD" id="cd00609">
    <property type="entry name" value="AAT_like"/>
    <property type="match status" value="1"/>
</dbReference>
<comment type="catalytic activity">
    <reaction evidence="7">
        <text>L-kynurenine + 2-oxoglutarate = kynurenate + L-glutamate + H2O</text>
        <dbReference type="Rhea" id="RHEA:65560"/>
        <dbReference type="ChEBI" id="CHEBI:15377"/>
        <dbReference type="ChEBI" id="CHEBI:16810"/>
        <dbReference type="ChEBI" id="CHEBI:29985"/>
        <dbReference type="ChEBI" id="CHEBI:57959"/>
        <dbReference type="ChEBI" id="CHEBI:58454"/>
        <dbReference type="EC" id="2.6.1.7"/>
    </reaction>
    <physiologicalReaction direction="left-to-right" evidence="7">
        <dbReference type="Rhea" id="RHEA:65561"/>
    </physiologicalReaction>
</comment>
<evidence type="ECO:0000256" key="2">
    <source>
        <dbReference type="ARBA" id="ARBA00007441"/>
    </source>
</evidence>
<reference evidence="10 11" key="1">
    <citation type="submission" date="2019-03" db="EMBL/GenBank/DDBJ databases">
        <title>First draft genome of Liparis tanakae, snailfish: a comprehensive survey of snailfish specific genes.</title>
        <authorList>
            <person name="Kim W."/>
            <person name="Song I."/>
            <person name="Jeong J.-H."/>
            <person name="Kim D."/>
            <person name="Kim S."/>
            <person name="Ryu S."/>
            <person name="Song J.Y."/>
            <person name="Lee S.K."/>
        </authorList>
    </citation>
    <scope>NUCLEOTIDE SEQUENCE [LARGE SCALE GENOMIC DNA]</scope>
    <source>
        <tissue evidence="10">Muscle</tissue>
    </source>
</reference>
<feature type="domain" description="Aminotransferase class I/classII large" evidence="9">
    <location>
        <begin position="21"/>
        <end position="219"/>
    </location>
</feature>
<dbReference type="InterPro" id="IPR015422">
    <property type="entry name" value="PyrdxlP-dep_Trfase_small"/>
</dbReference>
<evidence type="ECO:0000256" key="1">
    <source>
        <dbReference type="ARBA" id="ARBA00001933"/>
    </source>
</evidence>
<dbReference type="InterPro" id="IPR051326">
    <property type="entry name" value="Kynurenine-oxoglutarate_AT"/>
</dbReference>
<dbReference type="SUPFAM" id="SSF53383">
    <property type="entry name" value="PLP-dependent transferases"/>
    <property type="match status" value="1"/>
</dbReference>
<comment type="caution">
    <text evidence="10">The sequence shown here is derived from an EMBL/GenBank/DDBJ whole genome shotgun (WGS) entry which is preliminary data.</text>
</comment>
<comment type="catalytic activity">
    <reaction evidence="8">
        <text>an S-substituted L-cysteine + H2O = a thiol + pyruvate + NH4(+)</text>
        <dbReference type="Rhea" id="RHEA:18121"/>
        <dbReference type="ChEBI" id="CHEBI:15361"/>
        <dbReference type="ChEBI" id="CHEBI:15377"/>
        <dbReference type="ChEBI" id="CHEBI:28938"/>
        <dbReference type="ChEBI" id="CHEBI:29256"/>
        <dbReference type="ChEBI" id="CHEBI:58717"/>
        <dbReference type="EC" id="4.4.1.13"/>
    </reaction>
    <physiologicalReaction direction="left-to-right" evidence="8">
        <dbReference type="Rhea" id="RHEA:18122"/>
    </physiologicalReaction>
</comment>
<keyword evidence="3" id="KW-0032">Aminotransferase</keyword>
<dbReference type="AlphaFoldDB" id="A0A4Z2HQM2"/>
<evidence type="ECO:0000256" key="7">
    <source>
        <dbReference type="ARBA" id="ARBA00047478"/>
    </source>
</evidence>
<dbReference type="GO" id="GO:0030170">
    <property type="term" value="F:pyridoxal phosphate binding"/>
    <property type="evidence" value="ECO:0007669"/>
    <property type="project" value="InterPro"/>
</dbReference>
<comment type="similarity">
    <text evidence="2">Belongs to the class-I pyridoxal-phosphate-dependent aminotransferase family.</text>
</comment>
<dbReference type="GO" id="GO:0016212">
    <property type="term" value="F:kynurenine-oxoglutarate transaminase activity"/>
    <property type="evidence" value="ECO:0007669"/>
    <property type="project" value="UniProtKB-EC"/>
</dbReference>
<keyword evidence="4" id="KW-0808">Transferase</keyword>
<dbReference type="OrthoDB" id="2414662at2759"/>
<proteinExistence type="inferred from homology"/>
<dbReference type="GO" id="GO:0005739">
    <property type="term" value="C:mitochondrion"/>
    <property type="evidence" value="ECO:0007669"/>
    <property type="project" value="TreeGrafter"/>
</dbReference>
<dbReference type="Pfam" id="PF00155">
    <property type="entry name" value="Aminotran_1_2"/>
    <property type="match status" value="1"/>
</dbReference>
<dbReference type="PANTHER" id="PTHR43807:SF14">
    <property type="entry name" value="KYNURENINE--OXOGLUTARATE TRANSAMINASE 1"/>
    <property type="match status" value="1"/>
</dbReference>
<dbReference type="Gene3D" id="3.90.1150.10">
    <property type="entry name" value="Aspartate Aminotransferase, domain 1"/>
    <property type="match status" value="1"/>
</dbReference>
<dbReference type="Proteomes" id="UP000314294">
    <property type="component" value="Unassembled WGS sequence"/>
</dbReference>
<gene>
    <name evidence="10" type="primary">Ccbl1</name>
    <name evidence="10" type="ORF">EYF80_021622</name>
</gene>
<protein>
    <submittedName>
        <fullName evidence="10">Kynurenine--oxoglutarate transaminase 1</fullName>
    </submittedName>
</protein>
<name>A0A4Z2HQM2_9TELE</name>
<comment type="cofactor">
    <cofactor evidence="1">
        <name>pyridoxal 5'-phosphate</name>
        <dbReference type="ChEBI" id="CHEBI:597326"/>
    </cofactor>
</comment>
<evidence type="ECO:0000256" key="8">
    <source>
        <dbReference type="ARBA" id="ARBA00049325"/>
    </source>
</evidence>
<dbReference type="InterPro" id="IPR015424">
    <property type="entry name" value="PyrdxlP-dep_Trfase"/>
</dbReference>
<evidence type="ECO:0000256" key="5">
    <source>
        <dbReference type="ARBA" id="ARBA00022898"/>
    </source>
</evidence>
<evidence type="ECO:0000256" key="3">
    <source>
        <dbReference type="ARBA" id="ARBA00022576"/>
    </source>
</evidence>
<dbReference type="FunFam" id="3.40.640.10:FF:000264">
    <property type="entry name" value="Kynurenine--oxoglutarate transaminase 1"/>
    <property type="match status" value="1"/>
</dbReference>
<dbReference type="EMBL" id="SRLO01000194">
    <property type="protein sequence ID" value="TNN68139.1"/>
    <property type="molecule type" value="Genomic_DNA"/>
</dbReference>
<dbReference type="InterPro" id="IPR015421">
    <property type="entry name" value="PyrdxlP-dep_Trfase_major"/>
</dbReference>
<sequence>MSDVLRSDRLEFVQLAADYNPVNLGQGFPDFSPPKFIQEALCTAVNGGHQMHQYTRAFGYPPLVHILAKLFGRIMGREIDPLEEVLVTAGAYQALFCAFQALIDEGDEVIHVEPFFDCYRPMVEMAGGKPVYVSLRPKVEGSGVLSSGDWVLCAEELASKFTPRTKVIIINTPNNPLGKVFKREELQMIADLCIKHDVLCISDEVYEWLTYDGSKHVKIGEIQSSTQRSVALHMIHVGDLLTC</sequence>
<evidence type="ECO:0000313" key="10">
    <source>
        <dbReference type="EMBL" id="TNN68139.1"/>
    </source>
</evidence>
<evidence type="ECO:0000313" key="11">
    <source>
        <dbReference type="Proteomes" id="UP000314294"/>
    </source>
</evidence>
<dbReference type="PANTHER" id="PTHR43807">
    <property type="entry name" value="FI04487P"/>
    <property type="match status" value="1"/>
</dbReference>
<evidence type="ECO:0000256" key="4">
    <source>
        <dbReference type="ARBA" id="ARBA00022679"/>
    </source>
</evidence>
<evidence type="ECO:0000256" key="6">
    <source>
        <dbReference type="ARBA" id="ARBA00024016"/>
    </source>
</evidence>
<organism evidence="10 11">
    <name type="scientific">Liparis tanakae</name>
    <name type="common">Tanaka's snailfish</name>
    <dbReference type="NCBI Taxonomy" id="230148"/>
    <lineage>
        <taxon>Eukaryota</taxon>
        <taxon>Metazoa</taxon>
        <taxon>Chordata</taxon>
        <taxon>Craniata</taxon>
        <taxon>Vertebrata</taxon>
        <taxon>Euteleostomi</taxon>
        <taxon>Actinopterygii</taxon>
        <taxon>Neopterygii</taxon>
        <taxon>Teleostei</taxon>
        <taxon>Neoteleostei</taxon>
        <taxon>Acanthomorphata</taxon>
        <taxon>Eupercaria</taxon>
        <taxon>Perciformes</taxon>
        <taxon>Cottioidei</taxon>
        <taxon>Cottales</taxon>
        <taxon>Liparidae</taxon>
        <taxon>Liparis</taxon>
    </lineage>
</organism>
<dbReference type="Gene3D" id="3.40.640.10">
    <property type="entry name" value="Type I PLP-dependent aspartate aminotransferase-like (Major domain)"/>
    <property type="match status" value="1"/>
</dbReference>
<dbReference type="InterPro" id="IPR004839">
    <property type="entry name" value="Aminotransferase_I/II_large"/>
</dbReference>
<keyword evidence="11" id="KW-1185">Reference proteome</keyword>
<accession>A0A4Z2HQM2</accession>
<keyword evidence="5" id="KW-0663">Pyridoxal phosphate</keyword>
<evidence type="ECO:0000259" key="9">
    <source>
        <dbReference type="Pfam" id="PF00155"/>
    </source>
</evidence>
<comment type="pathway">
    <text evidence="6">Amino-acid degradation; L-kynurenine degradation; kynurenate from L-kynurenine: step 1/2.</text>
</comment>
<dbReference type="GO" id="GO:0047804">
    <property type="term" value="F:cysteine-S-conjugate beta-lyase activity"/>
    <property type="evidence" value="ECO:0007669"/>
    <property type="project" value="UniProtKB-EC"/>
</dbReference>